<reference evidence="3" key="1">
    <citation type="journal article" date="2019" name="Int. J. Syst. Evol. Microbiol.">
        <title>The Global Catalogue of Microorganisms (GCM) 10K type strain sequencing project: providing services to taxonomists for standard genome sequencing and annotation.</title>
        <authorList>
            <consortium name="The Broad Institute Genomics Platform"/>
            <consortium name="The Broad Institute Genome Sequencing Center for Infectious Disease"/>
            <person name="Wu L."/>
            <person name="Ma J."/>
        </authorList>
    </citation>
    <scope>NUCLEOTIDE SEQUENCE [LARGE SCALE GENOMIC DNA]</scope>
    <source>
        <strain evidence="3">JCM 13249</strain>
    </source>
</reference>
<keyword evidence="1" id="KW-1133">Transmembrane helix</keyword>
<sequence>MTETTPSLGRLTVVELRKLVDTRSGRWLLITIAVLAAVVATLQAIFSEPGDRTFANFYLVSVFPVALLLPVLGILLVTSEWSQRTALTTFTLVPKRHRVAAAKVTVAVIASVVAVPASLAVATVATAASSGEWTFHAQLLWGAALAHAIGVLMGVGFGMLLLNSPLAIVVYLILPTLWTILGATIRSLNTVAQWLDTTITTAPLFEPEMTGGQWARLGVSVAVWALLPLVAGMIRINMREVA</sequence>
<keyword evidence="3" id="KW-1185">Reference proteome</keyword>
<accession>A0ABP4VT38</accession>
<proteinExistence type="predicted"/>
<evidence type="ECO:0000256" key="1">
    <source>
        <dbReference type="SAM" id="Phobius"/>
    </source>
</evidence>
<evidence type="ECO:0000313" key="2">
    <source>
        <dbReference type="EMBL" id="GAA1733940.1"/>
    </source>
</evidence>
<feature type="transmembrane region" description="Helical" evidence="1">
    <location>
        <begin position="58"/>
        <end position="79"/>
    </location>
</feature>
<dbReference type="Proteomes" id="UP001500655">
    <property type="component" value="Unassembled WGS sequence"/>
</dbReference>
<name>A0ABP4VT38_9ACTN</name>
<feature type="transmembrane region" description="Helical" evidence="1">
    <location>
        <begin position="27"/>
        <end position="46"/>
    </location>
</feature>
<gene>
    <name evidence="2" type="ORF">GCM10009681_00070</name>
</gene>
<feature type="transmembrane region" description="Helical" evidence="1">
    <location>
        <begin position="139"/>
        <end position="162"/>
    </location>
</feature>
<comment type="caution">
    <text evidence="2">The sequence shown here is derived from an EMBL/GenBank/DDBJ whole genome shotgun (WGS) entry which is preliminary data.</text>
</comment>
<feature type="transmembrane region" description="Helical" evidence="1">
    <location>
        <begin position="169"/>
        <end position="188"/>
    </location>
</feature>
<keyword evidence="1" id="KW-0812">Transmembrane</keyword>
<dbReference type="RefSeq" id="WP_344075330.1">
    <property type="nucleotide sequence ID" value="NZ_BAAALS010000001.1"/>
</dbReference>
<protein>
    <recommendedName>
        <fullName evidence="4">ABC transporter permease</fullName>
    </recommendedName>
</protein>
<evidence type="ECO:0008006" key="4">
    <source>
        <dbReference type="Google" id="ProtNLM"/>
    </source>
</evidence>
<keyword evidence="1" id="KW-0472">Membrane</keyword>
<dbReference type="EMBL" id="BAAALS010000001">
    <property type="protein sequence ID" value="GAA1733940.1"/>
    <property type="molecule type" value="Genomic_DNA"/>
</dbReference>
<feature type="transmembrane region" description="Helical" evidence="1">
    <location>
        <begin position="214"/>
        <end position="234"/>
    </location>
</feature>
<evidence type="ECO:0000313" key="3">
    <source>
        <dbReference type="Proteomes" id="UP001500655"/>
    </source>
</evidence>
<organism evidence="2 3">
    <name type="scientific">Luedemannella helvata</name>
    <dbReference type="NCBI Taxonomy" id="349315"/>
    <lineage>
        <taxon>Bacteria</taxon>
        <taxon>Bacillati</taxon>
        <taxon>Actinomycetota</taxon>
        <taxon>Actinomycetes</taxon>
        <taxon>Micromonosporales</taxon>
        <taxon>Micromonosporaceae</taxon>
        <taxon>Luedemannella</taxon>
    </lineage>
</organism>
<feature type="transmembrane region" description="Helical" evidence="1">
    <location>
        <begin position="100"/>
        <end position="127"/>
    </location>
</feature>